<sequence length="113" mass="13400">MLKSIKYGLKKFCPILAYKVPLELLTTSINIIGGHCDDFKHITPNIRLLLRLWPIIRILVLFIRKNEYSSSMKILVITNQRALEKNKLQNKGYQINVMFRETLSQWHDMRDQQ</sequence>
<dbReference type="AlphaFoldDB" id="A0A8H3QR30"/>
<comment type="caution">
    <text evidence="1">The sequence shown here is derived from an EMBL/GenBank/DDBJ whole genome shotgun (WGS) entry which is preliminary data.</text>
</comment>
<gene>
    <name evidence="1" type="ORF">RCL2_001531200</name>
</gene>
<organism evidence="1 2">
    <name type="scientific">Rhizophagus clarus</name>
    <dbReference type="NCBI Taxonomy" id="94130"/>
    <lineage>
        <taxon>Eukaryota</taxon>
        <taxon>Fungi</taxon>
        <taxon>Fungi incertae sedis</taxon>
        <taxon>Mucoromycota</taxon>
        <taxon>Glomeromycotina</taxon>
        <taxon>Glomeromycetes</taxon>
        <taxon>Glomerales</taxon>
        <taxon>Glomeraceae</taxon>
        <taxon>Rhizophagus</taxon>
    </lineage>
</organism>
<accession>A0A8H3QR30</accession>
<dbReference type="Proteomes" id="UP000615446">
    <property type="component" value="Unassembled WGS sequence"/>
</dbReference>
<name>A0A8H3QR30_9GLOM</name>
<evidence type="ECO:0000313" key="1">
    <source>
        <dbReference type="EMBL" id="GES88357.1"/>
    </source>
</evidence>
<dbReference type="EMBL" id="BLAL01000178">
    <property type="protein sequence ID" value="GES88357.1"/>
    <property type="molecule type" value="Genomic_DNA"/>
</dbReference>
<proteinExistence type="predicted"/>
<evidence type="ECO:0000313" key="2">
    <source>
        <dbReference type="Proteomes" id="UP000615446"/>
    </source>
</evidence>
<protein>
    <submittedName>
        <fullName evidence="1">Uncharacterized protein</fullName>
    </submittedName>
</protein>
<reference evidence="1" key="1">
    <citation type="submission" date="2019-10" db="EMBL/GenBank/DDBJ databases">
        <title>Conservation and host-specific expression of non-tandemly repeated heterogenous ribosome RNA gene in arbuscular mycorrhizal fungi.</title>
        <authorList>
            <person name="Maeda T."/>
            <person name="Kobayashi Y."/>
            <person name="Nakagawa T."/>
            <person name="Ezawa T."/>
            <person name="Yamaguchi K."/>
            <person name="Bino T."/>
            <person name="Nishimoto Y."/>
            <person name="Shigenobu S."/>
            <person name="Kawaguchi M."/>
        </authorList>
    </citation>
    <scope>NUCLEOTIDE SEQUENCE</scope>
    <source>
        <strain evidence="1">HR1</strain>
    </source>
</reference>